<evidence type="ECO:0000256" key="1">
    <source>
        <dbReference type="ARBA" id="ARBA00004571"/>
    </source>
</evidence>
<organism evidence="13 14">
    <name type="scientific">Mucilaginibacter gossypii</name>
    <dbReference type="NCBI Taxonomy" id="551996"/>
    <lineage>
        <taxon>Bacteria</taxon>
        <taxon>Pseudomonadati</taxon>
        <taxon>Bacteroidota</taxon>
        <taxon>Sphingobacteriia</taxon>
        <taxon>Sphingobacteriales</taxon>
        <taxon>Sphingobacteriaceae</taxon>
        <taxon>Mucilaginibacter</taxon>
    </lineage>
</organism>
<sequence length="1038" mass="113657">MRTKFTLTLVLLLPLCSLVFAQTKAVKGRVTDNTHQTLIGVSILLKGTKTGSVTDAAGQFQIRASKGDILVFSYLGFQAKEVPVDDRETYEVTLNPADNQLNEAVVIGYQTITRKSVTTAVSSVGTKDIAPTTTSNVADAIQGKVPGLQVFQGGGNPGAQPKLLIRGFSTITGSSDPLIVVDGVITSFGGLNDINPSDIDKIDVLKDAAATAIYGSRGGAGVLLVTTKRGKEKTQINFNGTSGMNYWVNPKLAQTDEFVSHYRQIYANNNQTLPANGAVTGVNTDWWNEATKKAYTHNYNVSASGSKNGLTFYGSAGYFDQTSNFAAQRGTADYQKITTRFNIDYEISKVFKFGVSLAPRMERYGDGGGTSLFNIMSIAPNVAATRSAAETQTAVNAYAATNPSWSFTAYNPVYSQFTRSNFNNINNPLAAMARDFNQSRLFGTQGSSYLEIKPIKGLTLRSSISGFYNSINQTNYQPKYYIDPQDRSDISGASQNSVINYRWQLDNTINYIGSINKHHYNVLIGQSADNYTYNNTYVYRQDIPYDAEPYHYISAGATLADGSGSHQPGAGPFGKMSSYFARVSYDFNETYFIAGSFRADGSSMLSPANRWGYFPTVSGAYVISNESFMKNIKGLNYLKLRGSFGRVGGNLPGSPGAYESTLGLSDYINGANSRVYGYVPSNVPDPNIKWETTQDVTIGFDADFFNNKLSITADKYWRSPKDMLLYLPVQPSLGYPQGYIPTVYTNVGTMRTSGWEAAINYKDKIGGVSFGVGLTVQHFISKAVDLKGQILYDEISNDVFQSTRRTKTAAGDILGGYYGYKVLGVFQTAQDVQNYKSPNGTVLQPNARPGDFMYANVNGDNTIDLNDRTSIGNPYPKLSSGLNLQASYHGFDFRMEFYGSFGNKVADDYLVRMNPIYGYNFISGKENKFWTGPGSTNSYPVLSLSDPNGNFSKNSSFFIKDGTYVRNKLLQLGYTVPEKALGGRAKVRIYVSAQNLFTITKYDGLNPEVPFAGVLRYGIDNGQNPIPKFFNIGFNANF</sequence>
<dbReference type="Pfam" id="PF07715">
    <property type="entry name" value="Plug"/>
    <property type="match status" value="1"/>
</dbReference>
<dbReference type="InterPro" id="IPR037066">
    <property type="entry name" value="Plug_dom_sf"/>
</dbReference>
<accession>A0A1G7TQ15</accession>
<dbReference type="NCBIfam" id="TIGR04057">
    <property type="entry name" value="SusC_RagA_signa"/>
    <property type="match status" value="1"/>
</dbReference>
<evidence type="ECO:0000256" key="2">
    <source>
        <dbReference type="ARBA" id="ARBA00022448"/>
    </source>
</evidence>
<dbReference type="RefSeq" id="WP_091163998.1">
    <property type="nucleotide sequence ID" value="NZ_FNCG01000003.1"/>
</dbReference>
<dbReference type="STRING" id="551996.SAMN05192573_103212"/>
<protein>
    <submittedName>
        <fullName evidence="13">TonB-linked outer membrane protein, SusC/RagA family</fullName>
    </submittedName>
</protein>
<keyword evidence="4 8" id="KW-0812">Transmembrane</keyword>
<dbReference type="Gene3D" id="2.40.170.20">
    <property type="entry name" value="TonB-dependent receptor, beta-barrel domain"/>
    <property type="match status" value="1"/>
</dbReference>
<keyword evidence="7 8" id="KW-0998">Cell outer membrane</keyword>
<evidence type="ECO:0000256" key="9">
    <source>
        <dbReference type="RuleBase" id="RU003357"/>
    </source>
</evidence>
<evidence type="ECO:0000259" key="11">
    <source>
        <dbReference type="Pfam" id="PF00593"/>
    </source>
</evidence>
<keyword evidence="5 9" id="KW-0798">TonB box</keyword>
<evidence type="ECO:0000256" key="7">
    <source>
        <dbReference type="ARBA" id="ARBA00023237"/>
    </source>
</evidence>
<dbReference type="AlphaFoldDB" id="A0A1G7TQ15"/>
<evidence type="ECO:0000259" key="12">
    <source>
        <dbReference type="Pfam" id="PF07715"/>
    </source>
</evidence>
<dbReference type="SUPFAM" id="SSF49464">
    <property type="entry name" value="Carboxypeptidase regulatory domain-like"/>
    <property type="match status" value="1"/>
</dbReference>
<evidence type="ECO:0000256" key="6">
    <source>
        <dbReference type="ARBA" id="ARBA00023136"/>
    </source>
</evidence>
<dbReference type="Pfam" id="PF13715">
    <property type="entry name" value="CarbopepD_reg_2"/>
    <property type="match status" value="1"/>
</dbReference>
<proteinExistence type="inferred from homology"/>
<evidence type="ECO:0000313" key="13">
    <source>
        <dbReference type="EMBL" id="SDG36600.1"/>
    </source>
</evidence>
<dbReference type="InterPro" id="IPR039426">
    <property type="entry name" value="TonB-dep_rcpt-like"/>
</dbReference>
<keyword evidence="3 8" id="KW-1134">Transmembrane beta strand</keyword>
<keyword evidence="2 8" id="KW-0813">Transport</keyword>
<dbReference type="InterPro" id="IPR023996">
    <property type="entry name" value="TonB-dep_OMP_SusC/RagA"/>
</dbReference>
<dbReference type="InterPro" id="IPR008969">
    <property type="entry name" value="CarboxyPept-like_regulatory"/>
</dbReference>
<reference evidence="14" key="1">
    <citation type="submission" date="2016-10" db="EMBL/GenBank/DDBJ databases">
        <authorList>
            <person name="Varghese N."/>
            <person name="Submissions S."/>
        </authorList>
    </citation>
    <scope>NUCLEOTIDE SEQUENCE [LARGE SCALE GENOMIC DNA]</scope>
    <source>
        <strain evidence="14">Gh-67</strain>
    </source>
</reference>
<keyword evidence="10" id="KW-0732">Signal</keyword>
<keyword evidence="14" id="KW-1185">Reference proteome</keyword>
<evidence type="ECO:0000256" key="5">
    <source>
        <dbReference type="ARBA" id="ARBA00023077"/>
    </source>
</evidence>
<evidence type="ECO:0000256" key="4">
    <source>
        <dbReference type="ARBA" id="ARBA00022692"/>
    </source>
</evidence>
<feature type="signal peptide" evidence="10">
    <location>
        <begin position="1"/>
        <end position="21"/>
    </location>
</feature>
<dbReference type="Proteomes" id="UP000199705">
    <property type="component" value="Unassembled WGS sequence"/>
</dbReference>
<name>A0A1G7TQ15_9SPHI</name>
<dbReference type="PROSITE" id="PS52016">
    <property type="entry name" value="TONB_DEPENDENT_REC_3"/>
    <property type="match status" value="1"/>
</dbReference>
<evidence type="ECO:0000256" key="10">
    <source>
        <dbReference type="SAM" id="SignalP"/>
    </source>
</evidence>
<dbReference type="InterPro" id="IPR036942">
    <property type="entry name" value="Beta-barrel_TonB_sf"/>
</dbReference>
<gene>
    <name evidence="13" type="ORF">SAMN05192573_103212</name>
</gene>
<comment type="similarity">
    <text evidence="8 9">Belongs to the TonB-dependent receptor family.</text>
</comment>
<dbReference type="Pfam" id="PF00593">
    <property type="entry name" value="TonB_dep_Rec_b-barrel"/>
    <property type="match status" value="1"/>
</dbReference>
<feature type="chain" id="PRO_5011718413" evidence="10">
    <location>
        <begin position="22"/>
        <end position="1038"/>
    </location>
</feature>
<keyword evidence="6 8" id="KW-0472">Membrane</keyword>
<evidence type="ECO:0000256" key="8">
    <source>
        <dbReference type="PROSITE-ProRule" id="PRU01360"/>
    </source>
</evidence>
<evidence type="ECO:0000256" key="3">
    <source>
        <dbReference type="ARBA" id="ARBA00022452"/>
    </source>
</evidence>
<dbReference type="InterPro" id="IPR023997">
    <property type="entry name" value="TonB-dep_OMP_SusC/RagA_CS"/>
</dbReference>
<dbReference type="EMBL" id="FNCG01000003">
    <property type="protein sequence ID" value="SDG36600.1"/>
    <property type="molecule type" value="Genomic_DNA"/>
</dbReference>
<dbReference type="GO" id="GO:0009279">
    <property type="term" value="C:cell outer membrane"/>
    <property type="evidence" value="ECO:0007669"/>
    <property type="project" value="UniProtKB-SubCell"/>
</dbReference>
<dbReference type="InterPro" id="IPR012910">
    <property type="entry name" value="Plug_dom"/>
</dbReference>
<feature type="domain" description="TonB-dependent receptor-like beta-barrel" evidence="11">
    <location>
        <begin position="398"/>
        <end position="835"/>
    </location>
</feature>
<dbReference type="SUPFAM" id="SSF56935">
    <property type="entry name" value="Porins"/>
    <property type="match status" value="1"/>
</dbReference>
<comment type="subcellular location">
    <subcellularLocation>
        <location evidence="1 8">Cell outer membrane</location>
        <topology evidence="1 8">Multi-pass membrane protein</topology>
    </subcellularLocation>
</comment>
<feature type="domain" description="TonB-dependent receptor plug" evidence="12">
    <location>
        <begin position="115"/>
        <end position="222"/>
    </location>
</feature>
<evidence type="ECO:0000313" key="14">
    <source>
        <dbReference type="Proteomes" id="UP000199705"/>
    </source>
</evidence>
<dbReference type="Gene3D" id="2.170.130.10">
    <property type="entry name" value="TonB-dependent receptor, plug domain"/>
    <property type="match status" value="1"/>
</dbReference>
<dbReference type="NCBIfam" id="TIGR04056">
    <property type="entry name" value="OMP_RagA_SusC"/>
    <property type="match status" value="1"/>
</dbReference>
<dbReference type="InterPro" id="IPR000531">
    <property type="entry name" value="Beta-barrel_TonB"/>
</dbReference>